<dbReference type="GO" id="GO:0046856">
    <property type="term" value="P:phosphatidylinositol dephosphorylation"/>
    <property type="evidence" value="ECO:0007669"/>
    <property type="project" value="InterPro"/>
</dbReference>
<dbReference type="InParanoid" id="A0A803J9B8"/>
<dbReference type="PANTHER" id="PTHR46625:SF2">
    <property type="entry name" value="PHOSPHATIDYLINOSITOL POLYPHOSPHATE 5-PHOSPHATASE TYPE IV-LIKE"/>
    <property type="match status" value="1"/>
</dbReference>
<dbReference type="SMART" id="SM00128">
    <property type="entry name" value="IPPc"/>
    <property type="match status" value="1"/>
</dbReference>
<evidence type="ECO:0000259" key="1">
    <source>
        <dbReference type="SMART" id="SM00128"/>
    </source>
</evidence>
<name>A0A803J9B8_XENTR</name>
<dbReference type="Gene3D" id="3.60.10.10">
    <property type="entry name" value="Endonuclease/exonuclease/phosphatase"/>
    <property type="match status" value="2"/>
</dbReference>
<evidence type="ECO:0000313" key="2">
    <source>
        <dbReference type="Ensembl" id="ENSXETP00000104468"/>
    </source>
</evidence>
<reference evidence="2" key="1">
    <citation type="journal article" date="2010" name="Science">
        <title>The genome of the Western clawed frog Xenopus tropicalis.</title>
        <authorList>
            <person name="Hellsten U."/>
            <person name="Harland R.M."/>
            <person name="Gilchrist M.J."/>
            <person name="Hendrix D."/>
            <person name="Jurka J."/>
            <person name="Kapitonov V."/>
            <person name="Ovcharenko I."/>
            <person name="Putnam N.H."/>
            <person name="Shu S."/>
            <person name="Taher L."/>
            <person name="Blitz I.L."/>
            <person name="Blumberg B."/>
            <person name="Dichmann D.S."/>
            <person name="Dubchak I."/>
            <person name="Amaya E."/>
            <person name="Detter J.C."/>
            <person name="Fletcher R."/>
            <person name="Gerhard D.S."/>
            <person name="Goodstein D."/>
            <person name="Graves T."/>
            <person name="Grigoriev I.V."/>
            <person name="Grimwood J."/>
            <person name="Kawashima T."/>
            <person name="Lindquist E."/>
            <person name="Lucas S.M."/>
            <person name="Mead P.E."/>
            <person name="Mitros T."/>
            <person name="Ogino H."/>
            <person name="Ohta Y."/>
            <person name="Poliakov A.V."/>
            <person name="Pollet N."/>
            <person name="Robert J."/>
            <person name="Salamov A."/>
            <person name="Sater A.K."/>
            <person name="Schmutz J."/>
            <person name="Terry A."/>
            <person name="Vize P.D."/>
            <person name="Warren W.C."/>
            <person name="Wells D."/>
            <person name="Wills A."/>
            <person name="Wilson R.K."/>
            <person name="Zimmerman L.B."/>
            <person name="Zorn A.M."/>
            <person name="Grainger R."/>
            <person name="Grammer T."/>
            <person name="Khokha M.K."/>
            <person name="Richardson P.M."/>
            <person name="Rokhsar D.S."/>
        </authorList>
    </citation>
    <scope>NUCLEOTIDE SEQUENCE [LARGE SCALE GENOMIC DNA]</scope>
    <source>
        <strain evidence="2">Nigerian</strain>
    </source>
</reference>
<dbReference type="GeneTree" id="ENSGT00940000158199"/>
<feature type="domain" description="Inositol polyphosphate-related phosphatase" evidence="1">
    <location>
        <begin position="11"/>
        <end position="262"/>
    </location>
</feature>
<dbReference type="InterPro" id="IPR036691">
    <property type="entry name" value="Endo/exonu/phosph_ase_sf"/>
</dbReference>
<protein>
    <recommendedName>
        <fullName evidence="1">Inositol polyphosphate-related phosphatase domain-containing protein</fullName>
    </recommendedName>
</protein>
<dbReference type="AlphaFoldDB" id="A0A803J9B8"/>
<dbReference type="GO" id="GO:0004445">
    <property type="term" value="F:inositol-polyphosphate 5-phosphatase activity"/>
    <property type="evidence" value="ECO:0007669"/>
    <property type="project" value="InterPro"/>
</dbReference>
<dbReference type="InterPro" id="IPR042478">
    <property type="entry name" value="INPP5E"/>
</dbReference>
<accession>A0A803J9B8</accession>
<dbReference type="PANTHER" id="PTHR46625">
    <property type="entry name" value="72 KDA INOSITOL POLYPHOSPHATE 5-PHOSPHATASE"/>
    <property type="match status" value="1"/>
</dbReference>
<dbReference type="Ensembl" id="ENSXETT00000120255">
    <property type="protein sequence ID" value="ENSXETP00000104468"/>
    <property type="gene ID" value="ENSXETG00000042894"/>
</dbReference>
<reference evidence="2" key="2">
    <citation type="submission" date="2021-03" db="UniProtKB">
        <authorList>
            <consortium name="Ensembl"/>
        </authorList>
    </citation>
    <scope>IDENTIFICATION</scope>
</reference>
<dbReference type="SUPFAM" id="SSF56219">
    <property type="entry name" value="DNase I-like"/>
    <property type="match status" value="1"/>
</dbReference>
<dbReference type="InterPro" id="IPR000300">
    <property type="entry name" value="IPPc"/>
</dbReference>
<organism evidence="2">
    <name type="scientific">Xenopus tropicalis</name>
    <name type="common">Western clawed frog</name>
    <name type="synonym">Silurana tropicalis</name>
    <dbReference type="NCBI Taxonomy" id="8364"/>
    <lineage>
        <taxon>Eukaryota</taxon>
        <taxon>Metazoa</taxon>
        <taxon>Chordata</taxon>
        <taxon>Craniata</taxon>
        <taxon>Vertebrata</taxon>
        <taxon>Euteleostomi</taxon>
        <taxon>Amphibia</taxon>
        <taxon>Batrachia</taxon>
        <taxon>Anura</taxon>
        <taxon>Pipoidea</taxon>
        <taxon>Pipidae</taxon>
        <taxon>Xenopodinae</taxon>
        <taxon>Xenopus</taxon>
        <taxon>Silurana</taxon>
    </lineage>
</organism>
<proteinExistence type="predicted"/>
<sequence>RSVDSLRTTPRSLRIFIATWNMNGQKDLPDRLDDFLFPSGAEAAQDLYVIGTQEGLTTRFFPMIKTKGALAVSFTFFRTSFLFISSHFAAGDSKVKKRIQNYEKIIKDLQLPKKVPLTNPNCSHPDDVTSRFDEVFWFGDFNFRLSKSRTEMNSILENIPQNDVSSLLQYDQLSEEVNKGTLFRGFKEADIHFFPTYKFDIGSDVYDTSGKQRTPSYTDRVMYKSRHEDDILVLKYGSCTRMKQSDHKPVFGVYKVWLRKHHSPDQCFGQENFSQETQPCIKNGTKVNRQDQHIWVYLDVVWWLVSFMIRTL</sequence>
<dbReference type="Pfam" id="PF22669">
    <property type="entry name" value="Exo_endo_phos2"/>
    <property type="match status" value="1"/>
</dbReference>